<evidence type="ECO:0000256" key="6">
    <source>
        <dbReference type="ARBA" id="ARBA00022989"/>
    </source>
</evidence>
<keyword evidence="6 8" id="KW-1133">Transmembrane helix</keyword>
<evidence type="ECO:0000256" key="1">
    <source>
        <dbReference type="ARBA" id="ARBA00004651"/>
    </source>
</evidence>
<dbReference type="PANTHER" id="PTHR43848">
    <property type="entry name" value="PUTRESCINE TRANSPORT SYSTEM PERMEASE PROTEIN POTI"/>
    <property type="match status" value="1"/>
</dbReference>
<evidence type="ECO:0000256" key="2">
    <source>
        <dbReference type="ARBA" id="ARBA00007069"/>
    </source>
</evidence>
<keyword evidence="4" id="KW-1003">Cell membrane</keyword>
<keyword evidence="3 8" id="KW-0813">Transport</keyword>
<dbReference type="Proteomes" id="UP000780721">
    <property type="component" value="Unassembled WGS sequence"/>
</dbReference>
<reference evidence="10 12" key="2">
    <citation type="submission" date="2020-08" db="EMBL/GenBank/DDBJ databases">
        <title>Genomic Encyclopedia of Type Strains, Phase IV (KMG-IV): sequencing the most valuable type-strain genomes for metagenomic binning, comparative biology and taxonomic classification.</title>
        <authorList>
            <person name="Goeker M."/>
        </authorList>
    </citation>
    <scope>NUCLEOTIDE SEQUENCE [LARGE SCALE GENOMIC DNA]</scope>
    <source>
        <strain evidence="10 12">DSM 17245</strain>
    </source>
</reference>
<dbReference type="PROSITE" id="PS50928">
    <property type="entry name" value="ABC_TM1"/>
    <property type="match status" value="1"/>
</dbReference>
<dbReference type="InterPro" id="IPR035906">
    <property type="entry name" value="MetI-like_sf"/>
</dbReference>
<sequence>MEKKSVRILENAYLGLVVLFLYAPIFMLTALSFNAGKSRAHFTGFSLRWYVEMFQNEDIMQALQNTLVIAFLSAFIATILGTMAAVALRKMKVLPRSLIIGVSNVPMLNADIVTGISLMLCFIAFKISLGFKTILISHITFNLPYVLLSVLPKLRQSSEVSYEAALDLGAKPLYAFFKVVLPDIMPGVLSGFLLAFTMSLDDFIITHFTRGAGINTISTLVYAEVRKGINPSMYALSTLIFVTVFIILLIANFAPSFMGRKEEKA</sequence>
<feature type="transmembrane region" description="Helical" evidence="8">
    <location>
        <begin position="12"/>
        <end position="33"/>
    </location>
</feature>
<keyword evidence="7 8" id="KW-0472">Membrane</keyword>
<dbReference type="RefSeq" id="WP_007158112.1">
    <property type="nucleotide sequence ID" value="NZ_CAUTEG010000029.1"/>
</dbReference>
<comment type="caution">
    <text evidence="10">The sequence shown here is derived from an EMBL/GenBank/DDBJ whole genome shotgun (WGS) entry which is preliminary data.</text>
</comment>
<dbReference type="GO" id="GO:0055085">
    <property type="term" value="P:transmembrane transport"/>
    <property type="evidence" value="ECO:0007669"/>
    <property type="project" value="InterPro"/>
</dbReference>
<dbReference type="GeneID" id="85015291"/>
<proteinExistence type="inferred from homology"/>
<accession>A0A7W9SGK6</accession>
<comment type="subcellular location">
    <subcellularLocation>
        <location evidence="1 8">Cell membrane</location>
        <topology evidence="1 8">Multi-pass membrane protein</topology>
    </subcellularLocation>
</comment>
<organism evidence="10 12">
    <name type="scientific">Oribacterium sinus</name>
    <dbReference type="NCBI Taxonomy" id="237576"/>
    <lineage>
        <taxon>Bacteria</taxon>
        <taxon>Bacillati</taxon>
        <taxon>Bacillota</taxon>
        <taxon>Clostridia</taxon>
        <taxon>Lachnospirales</taxon>
        <taxon>Lachnospiraceae</taxon>
        <taxon>Oribacterium</taxon>
    </lineage>
</organism>
<dbReference type="PANTHER" id="PTHR43848:SF2">
    <property type="entry name" value="PUTRESCINE TRANSPORT SYSTEM PERMEASE PROTEIN POTI"/>
    <property type="match status" value="1"/>
</dbReference>
<comment type="similarity">
    <text evidence="2">Belongs to the binding-protein-dependent transport system permease family. CysTW subfamily.</text>
</comment>
<dbReference type="InterPro" id="IPR000515">
    <property type="entry name" value="MetI-like"/>
</dbReference>
<dbReference type="CDD" id="cd06261">
    <property type="entry name" value="TM_PBP2"/>
    <property type="match status" value="1"/>
</dbReference>
<dbReference type="InterPro" id="IPR051789">
    <property type="entry name" value="Bact_Polyamine_Transport"/>
</dbReference>
<keyword evidence="5 8" id="KW-0812">Transmembrane</keyword>
<evidence type="ECO:0000313" key="12">
    <source>
        <dbReference type="Proteomes" id="UP000522163"/>
    </source>
</evidence>
<protein>
    <submittedName>
        <fullName evidence="11">ABC transporter permease</fullName>
    </submittedName>
    <submittedName>
        <fullName evidence="10">Spermidine/putrescine transport system permease protein</fullName>
    </submittedName>
</protein>
<feature type="transmembrane region" description="Helical" evidence="8">
    <location>
        <begin position="67"/>
        <end position="88"/>
    </location>
</feature>
<dbReference type="GO" id="GO:0005886">
    <property type="term" value="C:plasma membrane"/>
    <property type="evidence" value="ECO:0007669"/>
    <property type="project" value="UniProtKB-SubCell"/>
</dbReference>
<evidence type="ECO:0000256" key="7">
    <source>
        <dbReference type="ARBA" id="ARBA00023136"/>
    </source>
</evidence>
<dbReference type="EMBL" id="JACHHH010000009">
    <property type="protein sequence ID" value="MBB6041769.1"/>
    <property type="molecule type" value="Genomic_DNA"/>
</dbReference>
<feature type="transmembrane region" description="Helical" evidence="8">
    <location>
        <begin position="108"/>
        <end position="127"/>
    </location>
</feature>
<evidence type="ECO:0000313" key="11">
    <source>
        <dbReference type="EMBL" id="MBF1304533.1"/>
    </source>
</evidence>
<evidence type="ECO:0000256" key="8">
    <source>
        <dbReference type="RuleBase" id="RU363032"/>
    </source>
</evidence>
<feature type="domain" description="ABC transmembrane type-1" evidence="9">
    <location>
        <begin position="63"/>
        <end position="251"/>
    </location>
</feature>
<reference evidence="11" key="1">
    <citation type="submission" date="2020-04" db="EMBL/GenBank/DDBJ databases">
        <title>Deep metagenomics examines the oral microbiome during advanced dental caries in children, revealing novel taxa and co-occurrences with host molecules.</title>
        <authorList>
            <person name="Baker J.L."/>
            <person name="Morton J.T."/>
            <person name="Dinis M."/>
            <person name="Alvarez R."/>
            <person name="Tran N.C."/>
            <person name="Knight R."/>
            <person name="Edlund A."/>
        </authorList>
    </citation>
    <scope>NUCLEOTIDE SEQUENCE</scope>
    <source>
        <strain evidence="11">JCVI_48_bin.5</strain>
    </source>
</reference>
<evidence type="ECO:0000256" key="4">
    <source>
        <dbReference type="ARBA" id="ARBA00022475"/>
    </source>
</evidence>
<dbReference type="Pfam" id="PF00528">
    <property type="entry name" value="BPD_transp_1"/>
    <property type="match status" value="1"/>
</dbReference>
<feature type="transmembrane region" description="Helical" evidence="8">
    <location>
        <begin position="133"/>
        <end position="152"/>
    </location>
</feature>
<name>A0A7W9SGK6_9FIRM</name>
<evidence type="ECO:0000313" key="10">
    <source>
        <dbReference type="EMBL" id="MBB6041769.1"/>
    </source>
</evidence>
<dbReference type="Gene3D" id="1.10.3720.10">
    <property type="entry name" value="MetI-like"/>
    <property type="match status" value="1"/>
</dbReference>
<feature type="transmembrane region" description="Helical" evidence="8">
    <location>
        <begin position="233"/>
        <end position="254"/>
    </location>
</feature>
<evidence type="ECO:0000259" key="9">
    <source>
        <dbReference type="PROSITE" id="PS50928"/>
    </source>
</evidence>
<evidence type="ECO:0000256" key="5">
    <source>
        <dbReference type="ARBA" id="ARBA00022692"/>
    </source>
</evidence>
<dbReference type="SUPFAM" id="SSF161098">
    <property type="entry name" value="MetI-like"/>
    <property type="match status" value="1"/>
</dbReference>
<evidence type="ECO:0000256" key="3">
    <source>
        <dbReference type="ARBA" id="ARBA00022448"/>
    </source>
</evidence>
<dbReference type="Proteomes" id="UP000522163">
    <property type="component" value="Unassembled WGS sequence"/>
</dbReference>
<feature type="transmembrane region" description="Helical" evidence="8">
    <location>
        <begin position="173"/>
        <end position="196"/>
    </location>
</feature>
<gene>
    <name evidence="10" type="ORF">HNQ46_001759</name>
    <name evidence="11" type="ORF">HXM91_01450</name>
</gene>
<dbReference type="AlphaFoldDB" id="A0A7W9SGK6"/>
<dbReference type="EMBL" id="JABZRB010000020">
    <property type="protein sequence ID" value="MBF1304533.1"/>
    <property type="molecule type" value="Genomic_DNA"/>
</dbReference>